<organism evidence="1 2">
    <name type="scientific">Methanobrevibacter oralis</name>
    <dbReference type="NCBI Taxonomy" id="66851"/>
    <lineage>
        <taxon>Archaea</taxon>
        <taxon>Methanobacteriati</taxon>
        <taxon>Methanobacteriota</taxon>
        <taxon>Methanomada group</taxon>
        <taxon>Methanobacteria</taxon>
        <taxon>Methanobacteriales</taxon>
        <taxon>Methanobacteriaceae</taxon>
        <taxon>Methanobrevibacter</taxon>
    </lineage>
</organism>
<comment type="caution">
    <text evidence="1">The sequence shown here is derived from an EMBL/GenBank/DDBJ whole genome shotgun (WGS) entry which is preliminary data.</text>
</comment>
<dbReference type="PATRIC" id="fig|66851.6.peg.811"/>
<dbReference type="AlphaFoldDB" id="A0A166CD78"/>
<dbReference type="PANTHER" id="PTHR38816:SF1">
    <property type="entry name" value="EXOSOME SUBUNIT"/>
    <property type="match status" value="1"/>
</dbReference>
<dbReference type="InterPro" id="IPR002739">
    <property type="entry name" value="PAB1135-like"/>
</dbReference>
<protein>
    <recommendedName>
        <fullName evidence="3">RNA-binding protein</fullName>
    </recommendedName>
</protein>
<reference evidence="2" key="1">
    <citation type="journal article" date="2016" name="Genome Announc.">
        <title>Draft Genome Sequences of Methanobrevibacter curvatus DSM11111, Methanobrevibacter cuticularis DSM11139, Methanobrevibacter filiformis DSM11501, and Methanobrevibacter oralis DSM7256.</title>
        <authorList>
            <person name="Poehlein A."/>
            <person name="Seedorf H."/>
        </authorList>
    </citation>
    <scope>NUCLEOTIDE SEQUENCE [LARGE SCALE GENOMIC DNA]</scope>
    <source>
        <strain evidence="2">DSM 7256 / JCM 30027 / ZR</strain>
    </source>
</reference>
<dbReference type="Proteomes" id="UP000077428">
    <property type="component" value="Unassembled WGS sequence"/>
</dbReference>
<evidence type="ECO:0000313" key="1">
    <source>
        <dbReference type="EMBL" id="KZX13307.1"/>
    </source>
</evidence>
<dbReference type="InterPro" id="IPR022803">
    <property type="entry name" value="Ribosomal_uL5_dom_sf"/>
</dbReference>
<gene>
    <name evidence="1" type="ORF">MBORA_07380</name>
</gene>
<name>A0A166CD78_METOA</name>
<dbReference type="PANTHER" id="PTHR38816">
    <property type="entry name" value="EXOSOME SUBUNIT, DUF54 FAMILY-RELATED"/>
    <property type="match status" value="1"/>
</dbReference>
<dbReference type="SUPFAM" id="SSF55282">
    <property type="entry name" value="RL5-like"/>
    <property type="match status" value="1"/>
</dbReference>
<keyword evidence="2" id="KW-1185">Reference proteome</keyword>
<dbReference type="Gene3D" id="3.30.1440.10">
    <property type="match status" value="1"/>
</dbReference>
<proteinExistence type="predicted"/>
<sequence length="157" mass="18372">MNKQEEENYNSSSYYYFFLDKMIHNIKFRAFVYEGEDIGEISQAILNILPEAEIEAEEAEGLMEDKIIILSGVISKKRYTKAFFNKLLELDTDKLNTDLERKIDDKGNWFLRFSKNDAFNEKWTIIDSGDSIHLKIKIAAYPARKEIAIDKIRAVFN</sequence>
<evidence type="ECO:0008006" key="3">
    <source>
        <dbReference type="Google" id="ProtNLM"/>
    </source>
</evidence>
<dbReference type="EMBL" id="LWMU01000053">
    <property type="protein sequence ID" value="KZX13307.1"/>
    <property type="molecule type" value="Genomic_DNA"/>
</dbReference>
<dbReference type="STRING" id="66851.MBORA_07380"/>
<dbReference type="Pfam" id="PF01877">
    <property type="entry name" value="RNA_binding"/>
    <property type="match status" value="1"/>
</dbReference>
<dbReference type="NCBIfam" id="NF011141">
    <property type="entry name" value="PRK14555.1-1"/>
    <property type="match status" value="1"/>
</dbReference>
<evidence type="ECO:0000313" key="2">
    <source>
        <dbReference type="Proteomes" id="UP000077428"/>
    </source>
</evidence>
<accession>A0A166CD78</accession>